<protein>
    <recommendedName>
        <fullName evidence="1">Transposase MuDR plant domain-containing protein</fullName>
    </recommendedName>
</protein>
<dbReference type="EnsemblPlants" id="Solyc09g059090.1.1">
    <property type="protein sequence ID" value="Solyc09g059090.1.1.1"/>
    <property type="gene ID" value="Solyc09g059090.1"/>
</dbReference>
<proteinExistence type="predicted"/>
<dbReference type="Proteomes" id="UP000004994">
    <property type="component" value="Chromosome 9"/>
</dbReference>
<evidence type="ECO:0000259" key="1">
    <source>
        <dbReference type="Pfam" id="PF03108"/>
    </source>
</evidence>
<organism evidence="2">
    <name type="scientific">Solanum lycopersicum</name>
    <name type="common">Tomato</name>
    <name type="synonym">Lycopersicon esculentum</name>
    <dbReference type="NCBI Taxonomy" id="4081"/>
    <lineage>
        <taxon>Eukaryota</taxon>
        <taxon>Viridiplantae</taxon>
        <taxon>Streptophyta</taxon>
        <taxon>Embryophyta</taxon>
        <taxon>Tracheophyta</taxon>
        <taxon>Spermatophyta</taxon>
        <taxon>Magnoliopsida</taxon>
        <taxon>eudicotyledons</taxon>
        <taxon>Gunneridae</taxon>
        <taxon>Pentapetalae</taxon>
        <taxon>asterids</taxon>
        <taxon>lamiids</taxon>
        <taxon>Solanales</taxon>
        <taxon>Solanaceae</taxon>
        <taxon>Solanoideae</taxon>
        <taxon>Solaneae</taxon>
        <taxon>Solanum</taxon>
        <taxon>Solanum subgen. Lycopersicon</taxon>
    </lineage>
</organism>
<dbReference type="Pfam" id="PF03108">
    <property type="entry name" value="DBD_Tnp_Mut"/>
    <property type="match status" value="1"/>
</dbReference>
<keyword evidence="3" id="KW-1185">Reference proteome</keyword>
<sequence length="124" mass="14595">MSFQGDSDDHDSKRFIFNAKRDLEDPNFKFTLNMIFSSSKEFKWAVEVRAVMMKKDIKFKKNGSRRERAICNVSSCKRFIYASKANEDEPFMIKTIALIIHMANKEKTKPLTLDLWLRNMKMSS</sequence>
<evidence type="ECO:0000313" key="3">
    <source>
        <dbReference type="Proteomes" id="UP000004994"/>
    </source>
</evidence>
<reference evidence="2" key="2">
    <citation type="submission" date="2019-01" db="UniProtKB">
        <authorList>
            <consortium name="EnsemblPlants"/>
        </authorList>
    </citation>
    <scope>IDENTIFICATION</scope>
    <source>
        <strain evidence="2">cv. Heinz 1706</strain>
    </source>
</reference>
<feature type="domain" description="Transposase MuDR plant" evidence="1">
    <location>
        <begin position="29"/>
        <end position="93"/>
    </location>
</feature>
<accession>A0A3Q7I484</accession>
<dbReference type="AlphaFoldDB" id="A0A3Q7I484"/>
<name>A0A3Q7I484_SOLLC</name>
<dbReference type="InterPro" id="IPR004332">
    <property type="entry name" value="Transposase_MuDR"/>
</dbReference>
<reference evidence="2" key="1">
    <citation type="journal article" date="2012" name="Nature">
        <title>The tomato genome sequence provides insights into fleshy fruit evolution.</title>
        <authorList>
            <consortium name="Tomato Genome Consortium"/>
        </authorList>
    </citation>
    <scope>NUCLEOTIDE SEQUENCE [LARGE SCALE GENOMIC DNA]</scope>
    <source>
        <strain evidence="2">cv. Heinz 1706</strain>
    </source>
</reference>
<dbReference type="Gramene" id="Solyc09g059090.1.1">
    <property type="protein sequence ID" value="Solyc09g059090.1.1.1"/>
    <property type="gene ID" value="Solyc09g059090.1"/>
</dbReference>
<dbReference type="PaxDb" id="4081-Solyc09g059090.1.1"/>
<evidence type="ECO:0000313" key="2">
    <source>
        <dbReference type="EnsemblPlants" id="Solyc09g059090.1.1.1"/>
    </source>
</evidence>
<dbReference type="InParanoid" id="A0A3Q7I484"/>